<evidence type="ECO:0000256" key="30">
    <source>
        <dbReference type="ARBA" id="ARBA00061375"/>
    </source>
</evidence>
<dbReference type="SUPFAM" id="SSF54695">
    <property type="entry name" value="POZ domain"/>
    <property type="match status" value="1"/>
</dbReference>
<evidence type="ECO:0000259" key="38">
    <source>
        <dbReference type="SMART" id="SM00225"/>
    </source>
</evidence>
<dbReference type="InterPro" id="IPR003968">
    <property type="entry name" value="K_chnl_volt-dep_Kv"/>
</dbReference>
<dbReference type="GO" id="GO:0043197">
    <property type="term" value="C:dendritic spine"/>
    <property type="evidence" value="ECO:0007669"/>
    <property type="project" value="UniProtKB-SubCell"/>
</dbReference>
<evidence type="ECO:0000256" key="27">
    <source>
        <dbReference type="ARBA" id="ARBA00034430"/>
    </source>
</evidence>
<comment type="subunit">
    <text evidence="31">Component of heteromultimeric potassium channels. Identified in potassium channel complexes containing KCND1, KCND2, KCND3, KCNIP1, KCNIP2, KCNIP3, KCNIP4, DPP6 and DPP10.</text>
</comment>
<evidence type="ECO:0000256" key="28">
    <source>
        <dbReference type="ARBA" id="ARBA00044992"/>
    </source>
</evidence>
<evidence type="ECO:0000256" key="19">
    <source>
        <dbReference type="ARBA" id="ARBA00023018"/>
    </source>
</evidence>
<evidence type="ECO:0000256" key="26">
    <source>
        <dbReference type="ARBA" id="ARBA00034100"/>
    </source>
</evidence>
<dbReference type="Ensembl" id="ENSAPOT00000002659.1">
    <property type="protein sequence ID" value="ENSAPOP00000008783.1"/>
    <property type="gene ID" value="ENSAPOG00000010980.1"/>
</dbReference>
<proteinExistence type="inferred from homology"/>
<evidence type="ECO:0000256" key="5">
    <source>
        <dbReference type="ARBA" id="ARBA00004651"/>
    </source>
</evidence>
<evidence type="ECO:0000313" key="39">
    <source>
        <dbReference type="Ensembl" id="ENSAPOP00000008783.1"/>
    </source>
</evidence>
<feature type="transmembrane region" description="Helical" evidence="36">
    <location>
        <begin position="257"/>
        <end position="278"/>
    </location>
</feature>
<dbReference type="PRINTS" id="PR01517">
    <property type="entry name" value="KV42CHANNEL"/>
</dbReference>
<keyword evidence="40" id="KW-1185">Reference proteome</keyword>
<dbReference type="STRING" id="80966.ENSAPOP00000008783"/>
<evidence type="ECO:0000256" key="23">
    <source>
        <dbReference type="ARBA" id="ARBA00023273"/>
    </source>
</evidence>
<feature type="domain" description="BTB" evidence="38">
    <location>
        <begin position="40"/>
        <end position="139"/>
    </location>
</feature>
<evidence type="ECO:0000256" key="32">
    <source>
        <dbReference type="ARBA" id="ARBA00070409"/>
    </source>
</evidence>
<dbReference type="GO" id="GO:0051260">
    <property type="term" value="P:protein homooligomerization"/>
    <property type="evidence" value="ECO:0007669"/>
    <property type="project" value="InterPro"/>
</dbReference>
<evidence type="ECO:0000256" key="34">
    <source>
        <dbReference type="ARBA" id="ARBA00076406"/>
    </source>
</evidence>
<name>A0A3Q1EWR7_9TELE</name>
<evidence type="ECO:0000256" key="20">
    <source>
        <dbReference type="ARBA" id="ARBA00023065"/>
    </source>
</evidence>
<evidence type="ECO:0000256" key="11">
    <source>
        <dbReference type="ARBA" id="ARBA00022692"/>
    </source>
</evidence>
<keyword evidence="11 36" id="KW-0812">Transmembrane</keyword>
<evidence type="ECO:0000256" key="4">
    <source>
        <dbReference type="ARBA" id="ARBA00004552"/>
    </source>
</evidence>
<evidence type="ECO:0000256" key="22">
    <source>
        <dbReference type="ARBA" id="ARBA00023257"/>
    </source>
</evidence>
<keyword evidence="23" id="KW-0966">Cell projection</keyword>
<dbReference type="GO" id="GO:0045211">
    <property type="term" value="C:postsynaptic membrane"/>
    <property type="evidence" value="ECO:0007669"/>
    <property type="project" value="UniProtKB-SubCell"/>
</dbReference>
<evidence type="ECO:0000313" key="40">
    <source>
        <dbReference type="Proteomes" id="UP000257200"/>
    </source>
</evidence>
<evidence type="ECO:0000256" key="12">
    <source>
        <dbReference type="ARBA" id="ARBA00022723"/>
    </source>
</evidence>
<keyword evidence="20" id="KW-0406">Ion transport</keyword>
<keyword evidence="24" id="KW-0407">Ion channel</keyword>
<evidence type="ECO:0000256" key="21">
    <source>
        <dbReference type="ARBA" id="ARBA00023136"/>
    </source>
</evidence>
<dbReference type="AlphaFoldDB" id="A0A3Q1EWR7"/>
<keyword evidence="13" id="KW-0631">Potassium channel</keyword>
<evidence type="ECO:0000256" key="10">
    <source>
        <dbReference type="ARBA" id="ARBA00022553"/>
    </source>
</evidence>
<evidence type="ECO:0000256" key="17">
    <source>
        <dbReference type="ARBA" id="ARBA00022958"/>
    </source>
</evidence>
<keyword evidence="12" id="KW-0479">Metal-binding</keyword>
<evidence type="ECO:0000256" key="3">
    <source>
        <dbReference type="ARBA" id="ARBA00004484"/>
    </source>
</evidence>
<dbReference type="FunFam" id="3.30.710.10:FF:000004">
    <property type="entry name" value="Potassium voltage-gated channel subfamily D member 3"/>
    <property type="match status" value="1"/>
</dbReference>
<feature type="transmembrane region" description="Helical" evidence="36">
    <location>
        <begin position="323"/>
        <end position="344"/>
    </location>
</feature>
<comment type="catalytic activity">
    <reaction evidence="27">
        <text>K(+)(in) = K(+)(out)</text>
        <dbReference type="Rhea" id="RHEA:29463"/>
        <dbReference type="ChEBI" id="CHEBI:29103"/>
    </reaction>
</comment>
<keyword evidence="10" id="KW-0597">Phosphoprotein</keyword>
<dbReference type="FunFam" id="1.10.287.70:FF:000028">
    <property type="entry name" value="potassium voltage-gated channel subfamily D member 3"/>
    <property type="match status" value="1"/>
</dbReference>
<dbReference type="InterPro" id="IPR000210">
    <property type="entry name" value="BTB/POZ_dom"/>
</dbReference>
<dbReference type="GO" id="GO:0070161">
    <property type="term" value="C:anchoring junction"/>
    <property type="evidence" value="ECO:0007669"/>
    <property type="project" value="UniProtKB-SubCell"/>
</dbReference>
<evidence type="ECO:0000256" key="9">
    <source>
        <dbReference type="ARBA" id="ARBA00022538"/>
    </source>
</evidence>
<dbReference type="InterPro" id="IPR027359">
    <property type="entry name" value="Volt_channel_dom_sf"/>
</dbReference>
<keyword evidence="17" id="KW-0630">Potassium</keyword>
<dbReference type="PANTHER" id="PTHR11537:SF265">
    <property type="entry name" value="POTASSIUM VOLTAGE-GATED CHANNEL SUBFAMILY D MEMBER 2"/>
    <property type="match status" value="1"/>
</dbReference>
<evidence type="ECO:0000256" key="8">
    <source>
        <dbReference type="ARBA" id="ARBA00022475"/>
    </source>
</evidence>
<feature type="signal peptide" evidence="37">
    <location>
        <begin position="1"/>
        <end position="16"/>
    </location>
</feature>
<evidence type="ECO:0000256" key="25">
    <source>
        <dbReference type="ARBA" id="ARBA00030657"/>
    </source>
</evidence>
<feature type="region of interest" description="Disordered" evidence="35">
    <location>
        <begin position="621"/>
        <end position="640"/>
    </location>
</feature>
<comment type="similarity">
    <text evidence="30">Belongs to the potassium channel family. D (Shal) (TC 1.A.1.2) subfamily. Kv4.1/KCND1 sub-subfamily.</text>
</comment>
<evidence type="ECO:0000256" key="13">
    <source>
        <dbReference type="ARBA" id="ARBA00022826"/>
    </source>
</evidence>
<keyword evidence="21 36" id="KW-0472">Membrane</keyword>
<dbReference type="SUPFAM" id="SSF81324">
    <property type="entry name" value="Voltage-gated potassium channels"/>
    <property type="match status" value="1"/>
</dbReference>
<dbReference type="Gene3D" id="1.10.287.70">
    <property type="match status" value="1"/>
</dbReference>
<evidence type="ECO:0000256" key="33">
    <source>
        <dbReference type="ARBA" id="ARBA00075631"/>
    </source>
</evidence>
<dbReference type="GO" id="GO:0005250">
    <property type="term" value="F:A-type (transient outward) potassium channel activity"/>
    <property type="evidence" value="ECO:0007669"/>
    <property type="project" value="TreeGrafter"/>
</dbReference>
<dbReference type="Pfam" id="PF00520">
    <property type="entry name" value="Ion_trans"/>
    <property type="match status" value="1"/>
</dbReference>
<comment type="subcellular location">
    <subcellularLocation>
        <location evidence="2">Cell junction</location>
    </subcellularLocation>
    <subcellularLocation>
        <location evidence="5">Cell membrane</location>
        <topology evidence="5">Multi-pass membrane protein</topology>
    </subcellularLocation>
    <subcellularLocation>
        <location evidence="1">Cell projection</location>
        <location evidence="1">Dendrite</location>
    </subcellularLocation>
    <subcellularLocation>
        <location evidence="4">Cell projection</location>
        <location evidence="4">Dendritic spine</location>
    </subcellularLocation>
    <subcellularLocation>
        <location evidence="3">Perikaryon</location>
    </subcellularLocation>
    <subcellularLocation>
        <location evidence="26">Postsynaptic cell membrane</location>
    </subcellularLocation>
</comment>
<dbReference type="PRINTS" id="PR01497">
    <property type="entry name" value="SHALCHANNEL"/>
</dbReference>
<dbReference type="InterPro" id="IPR021645">
    <property type="entry name" value="Shal-type_N"/>
</dbReference>
<feature type="compositionally biased region" description="Basic residues" evidence="35">
    <location>
        <begin position="419"/>
        <end position="428"/>
    </location>
</feature>
<keyword evidence="22" id="KW-0628">Postsynaptic cell membrane</keyword>
<evidence type="ECO:0000256" key="6">
    <source>
        <dbReference type="ARBA" id="ARBA00009309"/>
    </source>
</evidence>
<keyword evidence="9" id="KW-0633">Potassium transport</keyword>
<keyword evidence="14" id="KW-0862">Zinc</keyword>
<evidence type="ECO:0000256" key="18">
    <source>
        <dbReference type="ARBA" id="ARBA00022989"/>
    </source>
</evidence>
<dbReference type="InterPro" id="IPR005821">
    <property type="entry name" value="Ion_trans_dom"/>
</dbReference>
<dbReference type="Pfam" id="PF11879">
    <property type="entry name" value="DUF3399"/>
    <property type="match status" value="1"/>
</dbReference>
<evidence type="ECO:0000256" key="24">
    <source>
        <dbReference type="ARBA" id="ARBA00023303"/>
    </source>
</evidence>
<keyword evidence="37" id="KW-0732">Signal</keyword>
<feature type="transmembrane region" description="Helical" evidence="36">
    <location>
        <begin position="224"/>
        <end position="245"/>
    </location>
</feature>
<feature type="transmembrane region" description="Helical" evidence="36">
    <location>
        <begin position="384"/>
        <end position="405"/>
    </location>
</feature>
<feature type="chain" id="PRO_5018650566" description="A-type voltage-gated potassium channel KCND1" evidence="37">
    <location>
        <begin position="17"/>
        <end position="651"/>
    </location>
</feature>
<evidence type="ECO:0000256" key="2">
    <source>
        <dbReference type="ARBA" id="ARBA00004282"/>
    </source>
</evidence>
<evidence type="ECO:0000256" key="31">
    <source>
        <dbReference type="ARBA" id="ARBA00066223"/>
    </source>
</evidence>
<dbReference type="PANTHER" id="PTHR11537">
    <property type="entry name" value="VOLTAGE-GATED POTASSIUM CHANNEL"/>
    <property type="match status" value="1"/>
</dbReference>
<evidence type="ECO:0000256" key="37">
    <source>
        <dbReference type="SAM" id="SignalP"/>
    </source>
</evidence>
<accession>A0A3Q1EWR7</accession>
<keyword evidence="15" id="KW-0851">Voltage-gated channel</keyword>
<keyword evidence="7" id="KW-0813">Transport</keyword>
<evidence type="ECO:0000256" key="16">
    <source>
        <dbReference type="ARBA" id="ARBA00022949"/>
    </source>
</evidence>
<dbReference type="InParanoid" id="A0A3Q1EWR7"/>
<dbReference type="InterPro" id="IPR011333">
    <property type="entry name" value="SKP1/BTB/POZ_sf"/>
</dbReference>
<dbReference type="GO" id="GO:0046872">
    <property type="term" value="F:metal ion binding"/>
    <property type="evidence" value="ECO:0007669"/>
    <property type="project" value="UniProtKB-KW"/>
</dbReference>
<dbReference type="GO" id="GO:0001508">
    <property type="term" value="P:action potential"/>
    <property type="evidence" value="ECO:0007669"/>
    <property type="project" value="TreeGrafter"/>
</dbReference>
<keyword evidence="8" id="KW-1003">Cell membrane</keyword>
<dbReference type="InterPro" id="IPR004055">
    <property type="entry name" value="K_chnl_volt-dep_Kv4.2"/>
</dbReference>
<evidence type="ECO:0000256" key="7">
    <source>
        <dbReference type="ARBA" id="ARBA00022448"/>
    </source>
</evidence>
<reference evidence="39" key="2">
    <citation type="submission" date="2025-09" db="UniProtKB">
        <authorList>
            <consortium name="Ensembl"/>
        </authorList>
    </citation>
    <scope>IDENTIFICATION</scope>
</reference>
<organism evidence="39 40">
    <name type="scientific">Acanthochromis polyacanthus</name>
    <name type="common">spiny chromis</name>
    <dbReference type="NCBI Taxonomy" id="80966"/>
    <lineage>
        <taxon>Eukaryota</taxon>
        <taxon>Metazoa</taxon>
        <taxon>Chordata</taxon>
        <taxon>Craniata</taxon>
        <taxon>Vertebrata</taxon>
        <taxon>Euteleostomi</taxon>
        <taxon>Actinopterygii</taxon>
        <taxon>Neopterygii</taxon>
        <taxon>Teleostei</taxon>
        <taxon>Neoteleostei</taxon>
        <taxon>Acanthomorphata</taxon>
        <taxon>Ovalentaria</taxon>
        <taxon>Pomacentridae</taxon>
        <taxon>Acanthochromis</taxon>
    </lineage>
</organism>
<dbReference type="InterPro" id="IPR003131">
    <property type="entry name" value="T1-type_BTB"/>
</dbReference>
<dbReference type="Gene3D" id="1.20.120.350">
    <property type="entry name" value="Voltage-gated potassium channels. Chain C"/>
    <property type="match status" value="1"/>
</dbReference>
<dbReference type="InterPro" id="IPR003975">
    <property type="entry name" value="K_chnl_volt-dep_Kv4"/>
</dbReference>
<dbReference type="PRINTS" id="PR00169">
    <property type="entry name" value="KCHANNEL"/>
</dbReference>
<dbReference type="PRINTS" id="PR01491">
    <property type="entry name" value="KVCHANNEL"/>
</dbReference>
<evidence type="ECO:0000256" key="29">
    <source>
        <dbReference type="ARBA" id="ARBA00045011"/>
    </source>
</evidence>
<keyword evidence="16" id="KW-0965">Cell junction</keyword>
<sequence length="651" mass="73159">MAAGVAAWLPFARAAAIGWMPVATAPMPVPPQEKRRGKDGLIVLNVSGTKFQTWRDTLERYPDTLLGSTERDFFFHEDSNEYFFDRDPDIFRHILNFYRTGKLHYPRQECISAYDEELSFFGIIPEIIGDCCYEEYKDRRRENQERIQDDEEADPGNELVSADLSFRESMWRAFENPHTSTMALVFYYVTGFFIAVSVLANVAETVPCGSVPNRAKEMSCGERYALAFFCLDTACVMIFTVEYLLRLLAAPSRYRFVKSVMSIIDVVAIMPYYIGLVMTDNEDVSGAFVTLRVFRVFRIFKFSRHSAGLRILGYTLKSCASELGFLLFSLTMAIIIFATVMFYAEKGSSASKFTSIPAAFWYTIVTMTTLGYGDMVPKTIMGKIFGSICSLSGVLVIALPVPVIVSNFSRIYHQSQRAEKRRAQKVRTRPPTPSSSQTSPTLVLFKRSPLEPEIKQASKEAGQALVCKTNPNFEVHHHHLLHCLEKTTNFCKILIQSSTFSSPVTFHLRSFQNHEFLDEKTFETSLREVTLVKQVSRSSSISSASSPHGFTSCCSRRKRKTFNVPNSNMSVGLQGSIQELSTIQIRERPLTNSRSSLNAKFEETVPLNCEQPYITAAVISMPTPPGTTPEGDDSASSTDYSQANIVRVSAL</sequence>
<dbReference type="SMART" id="SM00225">
    <property type="entry name" value="BTB"/>
    <property type="match status" value="1"/>
</dbReference>
<dbReference type="Pfam" id="PF02214">
    <property type="entry name" value="BTB_2"/>
    <property type="match status" value="1"/>
</dbReference>
<dbReference type="GO" id="GO:0008076">
    <property type="term" value="C:voltage-gated potassium channel complex"/>
    <property type="evidence" value="ECO:0007669"/>
    <property type="project" value="InterPro"/>
</dbReference>
<evidence type="ECO:0000256" key="36">
    <source>
        <dbReference type="SAM" id="Phobius"/>
    </source>
</evidence>
<evidence type="ECO:0000256" key="14">
    <source>
        <dbReference type="ARBA" id="ARBA00022833"/>
    </source>
</evidence>
<feature type="region of interest" description="Disordered" evidence="35">
    <location>
        <begin position="419"/>
        <end position="440"/>
    </location>
</feature>
<dbReference type="Proteomes" id="UP000257200">
    <property type="component" value="Unplaced"/>
</dbReference>
<dbReference type="FunFam" id="1.20.120.350:FF:000016">
    <property type="entry name" value="Potassium voltage-gated channel subfamily D member 3"/>
    <property type="match status" value="1"/>
</dbReference>
<evidence type="ECO:0000256" key="1">
    <source>
        <dbReference type="ARBA" id="ARBA00004279"/>
    </source>
</evidence>
<keyword evidence="18 36" id="KW-1133">Transmembrane helix</keyword>
<evidence type="ECO:0000256" key="35">
    <source>
        <dbReference type="SAM" id="MobiDB-lite"/>
    </source>
</evidence>
<dbReference type="Gene3D" id="3.30.710.10">
    <property type="entry name" value="Potassium Channel Kv1.1, Chain A"/>
    <property type="match status" value="1"/>
</dbReference>
<dbReference type="GeneTree" id="ENSGT00940000155472"/>
<dbReference type="InterPro" id="IPR028325">
    <property type="entry name" value="VG_K_chnl"/>
</dbReference>
<keyword evidence="19" id="KW-0770">Synapse</keyword>
<reference evidence="39" key="1">
    <citation type="submission" date="2025-08" db="UniProtKB">
        <authorList>
            <consortium name="Ensembl"/>
        </authorList>
    </citation>
    <scope>IDENTIFICATION</scope>
</reference>
<dbReference type="InterPro" id="IPR024587">
    <property type="entry name" value="K_chnl_volt-dep_Kv4_C"/>
</dbReference>
<dbReference type="GO" id="GO:0043204">
    <property type="term" value="C:perikaryon"/>
    <property type="evidence" value="ECO:0007669"/>
    <property type="project" value="UniProtKB-SubCell"/>
</dbReference>
<evidence type="ECO:0000256" key="15">
    <source>
        <dbReference type="ARBA" id="ARBA00022882"/>
    </source>
</evidence>
<feature type="transmembrane region" description="Helical" evidence="36">
    <location>
        <begin position="356"/>
        <end position="372"/>
    </location>
</feature>
<protein>
    <recommendedName>
        <fullName evidence="32">A-type voltage-gated potassium channel KCND1</fullName>
    </recommendedName>
    <alternativeName>
        <fullName evidence="28">A-type voltage-gated potassium channel KCND2</fullName>
    </alternativeName>
    <alternativeName>
        <fullName evidence="34">Potassium voltage-gated channel subfamily D member 1</fullName>
    </alternativeName>
    <alternativeName>
        <fullName evidence="29">Potassium voltage-gated channel subfamily D member 2</fullName>
    </alternativeName>
    <alternativeName>
        <fullName evidence="33">Voltage-gated potassium channel subunit Kv4.1</fullName>
    </alternativeName>
    <alternativeName>
        <fullName evidence="25">Voltage-gated potassium channel subunit Kv4.2</fullName>
    </alternativeName>
</protein>
<comment type="similarity">
    <text evidence="6">Belongs to the potassium channel family. D (Shal) (TC 1.A.1.2) subfamily. Kv4.2/KCND2 sub-subfamily.</text>
</comment>
<dbReference type="Pfam" id="PF11601">
    <property type="entry name" value="Shal-type"/>
    <property type="match status" value="1"/>
</dbReference>